<gene>
    <name evidence="2" type="ORF">RHODO2019_14395</name>
</gene>
<dbReference type="Proteomes" id="UP001164965">
    <property type="component" value="Chromosome"/>
</dbReference>
<keyword evidence="3" id="KW-1185">Reference proteome</keyword>
<dbReference type="PANTHER" id="PTHR39338">
    <property type="entry name" value="BLL5662 PROTEIN-RELATED"/>
    <property type="match status" value="1"/>
</dbReference>
<evidence type="ECO:0000313" key="2">
    <source>
        <dbReference type="EMBL" id="UZJ24328.1"/>
    </source>
</evidence>
<dbReference type="InterPro" id="IPR011195">
    <property type="entry name" value="UCP010256"/>
</dbReference>
<evidence type="ECO:0000313" key="3">
    <source>
        <dbReference type="Proteomes" id="UP001164965"/>
    </source>
</evidence>
<feature type="region of interest" description="Disordered" evidence="1">
    <location>
        <begin position="86"/>
        <end position="123"/>
    </location>
</feature>
<dbReference type="PANTHER" id="PTHR39338:SF6">
    <property type="entry name" value="BLL5662 PROTEIN"/>
    <property type="match status" value="1"/>
</dbReference>
<proteinExistence type="predicted"/>
<dbReference type="CDD" id="cd00198">
    <property type="entry name" value="vWFA"/>
    <property type="match status" value="1"/>
</dbReference>
<dbReference type="InterPro" id="IPR008912">
    <property type="entry name" value="Uncharacterised_CoxE"/>
</dbReference>
<dbReference type="InterPro" id="IPR036465">
    <property type="entry name" value="vWFA_dom_sf"/>
</dbReference>
<dbReference type="SUPFAM" id="SSF53300">
    <property type="entry name" value="vWA-like"/>
    <property type="match status" value="1"/>
</dbReference>
<name>A0ABY6NZB2_9NOCA</name>
<protein>
    <submittedName>
        <fullName evidence="2">VWA domain-containing protein</fullName>
    </submittedName>
</protein>
<dbReference type="RefSeq" id="WP_265382435.1">
    <property type="nucleotide sequence ID" value="NZ_CP110615.1"/>
</dbReference>
<dbReference type="PIRSF" id="PIRSF010256">
    <property type="entry name" value="CoxE_vWa"/>
    <property type="match status" value="1"/>
</dbReference>
<accession>A0ABY6NZB2</accession>
<evidence type="ECO:0000256" key="1">
    <source>
        <dbReference type="SAM" id="MobiDB-lite"/>
    </source>
</evidence>
<dbReference type="Gene3D" id="3.40.50.410">
    <property type="entry name" value="von Willebrand factor, type A domain"/>
    <property type="match status" value="1"/>
</dbReference>
<sequence>MTTPAVDGSTELLRAHLGFVRVLRAAGVPADPSRGRAFLAALAELGAPDEPAGPASTYWAGRLTLCSQADDLPRYDAAFSAWYSGTTKRQQGPAPTEIPTPSLKASLTGSAPKAQADDRPPEELTTAASANEVLRHKDFSELSPVEREHVRALLAGLRYRPATRRAVRRRRSARGPVDPRATVRTMLRAGGELVRPVHHRRAQRPRRLVLLIDVSGSMSPYADSLLRFAHVLTCAAPATVETFTLGTRLTRLTRAMRHRDPDVALRAVAAAVPDYAGGTRLGETLKVFLDRWGQRGLARGAVVVVFSDGWERGDARLLGEQVARLSRLARAVVWSNPHAGRAGYAPVQSGIVAALPALHRLLSGHSLVALEELVEVVADA</sequence>
<dbReference type="EMBL" id="CP110615">
    <property type="protein sequence ID" value="UZJ24328.1"/>
    <property type="molecule type" value="Genomic_DNA"/>
</dbReference>
<organism evidence="2 3">
    <name type="scientific">Rhodococcus antarcticus</name>
    <dbReference type="NCBI Taxonomy" id="2987751"/>
    <lineage>
        <taxon>Bacteria</taxon>
        <taxon>Bacillati</taxon>
        <taxon>Actinomycetota</taxon>
        <taxon>Actinomycetes</taxon>
        <taxon>Mycobacteriales</taxon>
        <taxon>Nocardiaceae</taxon>
        <taxon>Rhodococcus</taxon>
    </lineage>
</organism>
<reference evidence="2" key="1">
    <citation type="submission" date="2022-10" db="EMBL/GenBank/DDBJ databases">
        <title>Rhodococcus sp.75.</title>
        <authorList>
            <person name="Sun M."/>
        </authorList>
    </citation>
    <scope>NUCLEOTIDE SEQUENCE</scope>
    <source>
        <strain evidence="2">75</strain>
    </source>
</reference>
<dbReference type="Pfam" id="PF05762">
    <property type="entry name" value="VWA_CoxE"/>
    <property type="match status" value="1"/>
</dbReference>